<dbReference type="EMBL" id="KN847338">
    <property type="protein sequence ID" value="KIW40083.1"/>
    <property type="molecule type" value="Genomic_DNA"/>
</dbReference>
<dbReference type="AlphaFoldDB" id="A0A0D2DAF8"/>
<accession>A0A0D2DAF8</accession>
<reference evidence="2 3" key="1">
    <citation type="submission" date="2015-01" db="EMBL/GenBank/DDBJ databases">
        <title>The Genome Sequence of Exophiala oligosperma CBS72588.</title>
        <authorList>
            <consortium name="The Broad Institute Genomics Platform"/>
            <person name="Cuomo C."/>
            <person name="de Hoog S."/>
            <person name="Gorbushina A."/>
            <person name="Stielow B."/>
            <person name="Teixiera M."/>
            <person name="Abouelleil A."/>
            <person name="Chapman S.B."/>
            <person name="Priest M."/>
            <person name="Young S.K."/>
            <person name="Wortman J."/>
            <person name="Nusbaum C."/>
            <person name="Birren B."/>
        </authorList>
    </citation>
    <scope>NUCLEOTIDE SEQUENCE [LARGE SCALE GENOMIC DNA]</scope>
    <source>
        <strain evidence="2 3">CBS 72588</strain>
    </source>
</reference>
<proteinExistence type="predicted"/>
<evidence type="ECO:0000256" key="1">
    <source>
        <dbReference type="SAM" id="MobiDB-lite"/>
    </source>
</evidence>
<sequence length="102" mass="11481">MNSKLKSKILAALFAMPEVATPGDRTSGQTLRSSTTLCSDEAPAIRGSRHEQQRRQQTLENEQAREELRKHGIKVRDFQVEVDARKRHSAATPTTKRVDSTH</sequence>
<dbReference type="RefSeq" id="XP_016260299.1">
    <property type="nucleotide sequence ID" value="XM_016408545.1"/>
</dbReference>
<evidence type="ECO:0000313" key="3">
    <source>
        <dbReference type="Proteomes" id="UP000053342"/>
    </source>
</evidence>
<name>A0A0D2DAF8_9EURO</name>
<dbReference type="GeneID" id="27359393"/>
<evidence type="ECO:0000313" key="2">
    <source>
        <dbReference type="EMBL" id="KIW40083.1"/>
    </source>
</evidence>
<dbReference type="VEuPathDB" id="FungiDB:PV06_07319"/>
<dbReference type="HOGENOM" id="CLU_2277508_0_0_1"/>
<organism evidence="2 3">
    <name type="scientific">Exophiala oligosperma</name>
    <dbReference type="NCBI Taxonomy" id="215243"/>
    <lineage>
        <taxon>Eukaryota</taxon>
        <taxon>Fungi</taxon>
        <taxon>Dikarya</taxon>
        <taxon>Ascomycota</taxon>
        <taxon>Pezizomycotina</taxon>
        <taxon>Eurotiomycetes</taxon>
        <taxon>Chaetothyriomycetidae</taxon>
        <taxon>Chaetothyriales</taxon>
        <taxon>Herpotrichiellaceae</taxon>
        <taxon>Exophiala</taxon>
    </lineage>
</organism>
<dbReference type="OrthoDB" id="5411041at2759"/>
<gene>
    <name evidence="2" type="ORF">PV06_07319</name>
</gene>
<keyword evidence="3" id="KW-1185">Reference proteome</keyword>
<feature type="compositionally biased region" description="Polar residues" evidence="1">
    <location>
        <begin position="24"/>
        <end position="38"/>
    </location>
</feature>
<protein>
    <submittedName>
        <fullName evidence="2">Uncharacterized protein</fullName>
    </submittedName>
</protein>
<feature type="compositionally biased region" description="Basic and acidic residues" evidence="1">
    <location>
        <begin position="62"/>
        <end position="84"/>
    </location>
</feature>
<feature type="region of interest" description="Disordered" evidence="1">
    <location>
        <begin position="20"/>
        <end position="102"/>
    </location>
</feature>
<dbReference type="Proteomes" id="UP000053342">
    <property type="component" value="Unassembled WGS sequence"/>
</dbReference>